<keyword evidence="2" id="KW-1185">Reference proteome</keyword>
<dbReference type="Proteomes" id="UP000604898">
    <property type="component" value="Unassembled WGS sequence"/>
</dbReference>
<evidence type="ECO:0000313" key="2">
    <source>
        <dbReference type="Proteomes" id="UP000604898"/>
    </source>
</evidence>
<sequence length="255" mass="27000">MLMGCANSAIESADGQDPNRGMKTGAAGGALLGLVMGAAAGDASLAVKGAAVGAAAGGLAGASADYANDREDYRNENGNKNININGLPSQSVNAGASSSVAANWDRLDDFSGEWQVNIWAVNSDGERIEATAQAQGNLIRTTATELSIKALNVNGVDQAIAGNVELAYTPDMGYSLQTEFNGNDKLRFTGEFQSQQQRYNYYPVGVNGQTYSGDDRSKLRLELRFAGKDVFLVDTFSVVNGQEVQIQSYRFTRQS</sequence>
<accession>A0ABS1SWW7</accession>
<evidence type="ECO:0008006" key="3">
    <source>
        <dbReference type="Google" id="ProtNLM"/>
    </source>
</evidence>
<organism evidence="1 2">
    <name type="scientific">Shewanella schlegeliana</name>
    <dbReference type="NCBI Taxonomy" id="190308"/>
    <lineage>
        <taxon>Bacteria</taxon>
        <taxon>Pseudomonadati</taxon>
        <taxon>Pseudomonadota</taxon>
        <taxon>Gammaproteobacteria</taxon>
        <taxon>Alteromonadales</taxon>
        <taxon>Shewanellaceae</taxon>
        <taxon>Shewanella</taxon>
    </lineage>
</organism>
<evidence type="ECO:0000313" key="1">
    <source>
        <dbReference type="EMBL" id="MBL4912879.1"/>
    </source>
</evidence>
<dbReference type="EMBL" id="JAESVD010000003">
    <property type="protein sequence ID" value="MBL4912879.1"/>
    <property type="molecule type" value="Genomic_DNA"/>
</dbReference>
<gene>
    <name evidence="1" type="ORF">JMA39_06975</name>
</gene>
<reference evidence="1 2" key="1">
    <citation type="submission" date="2021-01" db="EMBL/GenBank/DDBJ databases">
        <title>Genome sequence of Shewanella schlegeliana JCM 11561.</title>
        <authorList>
            <person name="Zhang H."/>
            <person name="Li C."/>
        </authorList>
    </citation>
    <scope>NUCLEOTIDE SEQUENCE [LARGE SCALE GENOMIC DNA]</scope>
    <source>
        <strain evidence="1 2">JCM 11561</strain>
    </source>
</reference>
<protein>
    <recommendedName>
        <fullName evidence="3">Glycine zipper domain-containing protein</fullName>
    </recommendedName>
</protein>
<proteinExistence type="predicted"/>
<name>A0ABS1SWW7_9GAMM</name>
<comment type="caution">
    <text evidence="1">The sequence shown here is derived from an EMBL/GenBank/DDBJ whole genome shotgun (WGS) entry which is preliminary data.</text>
</comment>